<evidence type="ECO:0000313" key="1">
    <source>
        <dbReference type="EMBL" id="TWU19104.1"/>
    </source>
</evidence>
<evidence type="ECO:0000313" key="2">
    <source>
        <dbReference type="Proteomes" id="UP000319908"/>
    </source>
</evidence>
<sequence length="653" mass="73007">MFFGLPVLNLSACRRRTFVMVAVWAWVGIGSAVPCSAVQQDLSAVSDAEIARLIEGLASDSYAMRLRCRDRLMRIGLAAFDQLRDARNHPDSEVAIVARRLTSGLRVQWSTPTDATEVRELLSEYSSHSVAQRQMRIESIADLPRGDAFSPLLRLARFEPEPALARAAALALIGLDTRPATSLHRRTPETNSQSSVRDGLEAAQIEASSLPPGRISSAWLQQYAADLRSGRLDVPAWEKLISQNREHLALDDGDLISESSISATELLDLIALTAERALAHDSKDDAVGLMIANVDLIPAKTQRLIEISTWALEHSLDRVVVELYESQRELVEKSPILLYSVAEAFSHLDREIDASKLAEAALAINPLAQEGDSAVHPQTLEYNALAHIEIAAELVQRGLFRWAEQEFEIVIDRLPVDTAVSSFARLRLAEMFGEMQRHADVVRTLTPLTERISQDDEFRERLIARRFSYTDVQSNLDFHRGLLMIQQGDSEAAKPVLRKAYDMDKDNIDILIAMYRLDGDEQWRESVASILDEQIRMAQSEIDDARNNMQRLGPFRTSDLELAQHLNAYAWLVSNTAGDTDKALRYSKESLRISPGRSALMDTCARCYFAVGDLEAAVKMQTEACELTPHSPPLLRQLKEFRDALQASQKRID</sequence>
<dbReference type="SUPFAM" id="SSF48452">
    <property type="entry name" value="TPR-like"/>
    <property type="match status" value="1"/>
</dbReference>
<organism evidence="1 2">
    <name type="scientific">Allorhodopirellula heiligendammensis</name>
    <dbReference type="NCBI Taxonomy" id="2714739"/>
    <lineage>
        <taxon>Bacteria</taxon>
        <taxon>Pseudomonadati</taxon>
        <taxon>Planctomycetota</taxon>
        <taxon>Planctomycetia</taxon>
        <taxon>Pirellulales</taxon>
        <taxon>Pirellulaceae</taxon>
        <taxon>Allorhodopirellula</taxon>
    </lineage>
</organism>
<accession>A0A5C6C716</accession>
<protein>
    <submittedName>
        <fullName evidence="1">Tetratricopeptide repeat protein</fullName>
    </submittedName>
</protein>
<proteinExistence type="predicted"/>
<dbReference type="Gene3D" id="1.25.40.10">
    <property type="entry name" value="Tetratricopeptide repeat domain"/>
    <property type="match status" value="2"/>
</dbReference>
<keyword evidence="2" id="KW-1185">Reference proteome</keyword>
<name>A0A5C6C716_9BACT</name>
<gene>
    <name evidence="1" type="ORF">Poly21_12750</name>
</gene>
<comment type="caution">
    <text evidence="1">The sequence shown here is derived from an EMBL/GenBank/DDBJ whole genome shotgun (WGS) entry which is preliminary data.</text>
</comment>
<dbReference type="Pfam" id="PF13181">
    <property type="entry name" value="TPR_8"/>
    <property type="match status" value="1"/>
</dbReference>
<reference evidence="1 2" key="1">
    <citation type="journal article" date="2020" name="Antonie Van Leeuwenhoek">
        <title>Rhodopirellula heiligendammensis sp. nov., Rhodopirellula pilleata sp. nov., and Rhodopirellula solitaria sp. nov. isolated from natural or artificial marine surfaces in Northern Germany and California, USA, and emended description of the genus Rhodopirellula.</title>
        <authorList>
            <person name="Kallscheuer N."/>
            <person name="Wiegand S."/>
            <person name="Jogler M."/>
            <person name="Boedeker C."/>
            <person name="Peeters S.H."/>
            <person name="Rast P."/>
            <person name="Heuer A."/>
            <person name="Jetten M.S.M."/>
            <person name="Rohde M."/>
            <person name="Jogler C."/>
        </authorList>
    </citation>
    <scope>NUCLEOTIDE SEQUENCE [LARGE SCALE GENOMIC DNA]</scope>
    <source>
        <strain evidence="1 2">Poly21</strain>
    </source>
</reference>
<dbReference type="AlphaFoldDB" id="A0A5C6C716"/>
<dbReference type="InterPro" id="IPR019734">
    <property type="entry name" value="TPR_rpt"/>
</dbReference>
<dbReference type="EMBL" id="SJPU01000001">
    <property type="protein sequence ID" value="TWU19104.1"/>
    <property type="molecule type" value="Genomic_DNA"/>
</dbReference>
<dbReference type="InterPro" id="IPR011990">
    <property type="entry name" value="TPR-like_helical_dom_sf"/>
</dbReference>
<dbReference type="Proteomes" id="UP000319908">
    <property type="component" value="Unassembled WGS sequence"/>
</dbReference>
<dbReference type="OrthoDB" id="228255at2"/>